<dbReference type="Pfam" id="PF13354">
    <property type="entry name" value="Beta-lactamase2"/>
    <property type="match status" value="1"/>
</dbReference>
<dbReference type="PROSITE" id="PS51257">
    <property type="entry name" value="PROKAR_LIPOPROTEIN"/>
    <property type="match status" value="1"/>
</dbReference>
<evidence type="ECO:0000313" key="6">
    <source>
        <dbReference type="EMBL" id="AKP49970.1"/>
    </source>
</evidence>
<dbReference type="AlphaFoldDB" id="A0A0H4PA18"/>
<dbReference type="SUPFAM" id="SSF56601">
    <property type="entry name" value="beta-lactamase/transpeptidase-like"/>
    <property type="match status" value="1"/>
</dbReference>
<dbReference type="InterPro" id="IPR012338">
    <property type="entry name" value="Beta-lactam/transpept-like"/>
</dbReference>
<protein>
    <recommendedName>
        <fullName evidence="3">beta-lactamase</fullName>
        <ecNumber evidence="3">3.5.2.6</ecNumber>
    </recommendedName>
</protein>
<keyword evidence="4" id="KW-0732">Signal</keyword>
<proteinExistence type="inferred from homology"/>
<dbReference type="RefSeq" id="WP_048640456.1">
    <property type="nucleotide sequence ID" value="NZ_CAXBGM010000019.1"/>
</dbReference>
<name>A0A0H4PA18_9BACT</name>
<dbReference type="GO" id="GO:0046677">
    <property type="term" value="P:response to antibiotic"/>
    <property type="evidence" value="ECO:0007669"/>
    <property type="project" value="InterPro"/>
</dbReference>
<evidence type="ECO:0000256" key="3">
    <source>
        <dbReference type="ARBA" id="ARBA00012865"/>
    </source>
</evidence>
<comment type="catalytic activity">
    <reaction evidence="1">
        <text>a beta-lactam + H2O = a substituted beta-amino acid</text>
        <dbReference type="Rhea" id="RHEA:20401"/>
        <dbReference type="ChEBI" id="CHEBI:15377"/>
        <dbReference type="ChEBI" id="CHEBI:35627"/>
        <dbReference type="ChEBI" id="CHEBI:140347"/>
        <dbReference type="EC" id="3.5.2.6"/>
    </reaction>
</comment>
<evidence type="ECO:0000259" key="5">
    <source>
        <dbReference type="Pfam" id="PF13354"/>
    </source>
</evidence>
<dbReference type="Proteomes" id="UP000036520">
    <property type="component" value="Chromosome"/>
</dbReference>
<dbReference type="GO" id="GO:0030655">
    <property type="term" value="P:beta-lactam antibiotic catabolic process"/>
    <property type="evidence" value="ECO:0007669"/>
    <property type="project" value="InterPro"/>
</dbReference>
<dbReference type="OrthoDB" id="9772863at2"/>
<dbReference type="Gene3D" id="3.40.710.10">
    <property type="entry name" value="DD-peptidase/beta-lactamase superfamily"/>
    <property type="match status" value="1"/>
</dbReference>
<gene>
    <name evidence="6" type="ORF">CA2015_0501</name>
</gene>
<evidence type="ECO:0000256" key="4">
    <source>
        <dbReference type="SAM" id="SignalP"/>
    </source>
</evidence>
<organism evidence="6 7">
    <name type="scientific">Cyclobacterium amurskyense</name>
    <dbReference type="NCBI Taxonomy" id="320787"/>
    <lineage>
        <taxon>Bacteria</taxon>
        <taxon>Pseudomonadati</taxon>
        <taxon>Bacteroidota</taxon>
        <taxon>Cytophagia</taxon>
        <taxon>Cytophagales</taxon>
        <taxon>Cyclobacteriaceae</taxon>
        <taxon>Cyclobacterium</taxon>
    </lineage>
</organism>
<dbReference type="EMBL" id="CP012040">
    <property type="protein sequence ID" value="AKP49970.1"/>
    <property type="molecule type" value="Genomic_DNA"/>
</dbReference>
<dbReference type="KEGG" id="camu:CA2015_0501"/>
<dbReference type="InterPro" id="IPR045155">
    <property type="entry name" value="Beta-lactam_cat"/>
</dbReference>
<comment type="similarity">
    <text evidence="2">Belongs to the class-A beta-lactamase family.</text>
</comment>
<reference evidence="6 7" key="1">
    <citation type="submission" date="2015-07" db="EMBL/GenBank/DDBJ databases">
        <authorList>
            <person name="Kim K.M."/>
        </authorList>
    </citation>
    <scope>NUCLEOTIDE SEQUENCE [LARGE SCALE GENOMIC DNA]</scope>
    <source>
        <strain evidence="6 7">KCTC 12363</strain>
    </source>
</reference>
<evidence type="ECO:0000256" key="2">
    <source>
        <dbReference type="ARBA" id="ARBA00009009"/>
    </source>
</evidence>
<accession>A0A0H4PA18</accession>
<feature type="signal peptide" evidence="4">
    <location>
        <begin position="1"/>
        <end position="20"/>
    </location>
</feature>
<dbReference type="PANTHER" id="PTHR35333:SF3">
    <property type="entry name" value="BETA-LACTAMASE-TYPE TRANSPEPTIDASE FOLD CONTAINING PROTEIN"/>
    <property type="match status" value="1"/>
</dbReference>
<keyword evidence="7" id="KW-1185">Reference proteome</keyword>
<evidence type="ECO:0000256" key="1">
    <source>
        <dbReference type="ARBA" id="ARBA00001526"/>
    </source>
</evidence>
<dbReference type="STRING" id="320787.CA2015_0501"/>
<evidence type="ECO:0000313" key="7">
    <source>
        <dbReference type="Proteomes" id="UP000036520"/>
    </source>
</evidence>
<dbReference type="PATRIC" id="fig|320787.5.peg.555"/>
<feature type="chain" id="PRO_5005207898" description="beta-lactamase" evidence="4">
    <location>
        <begin position="21"/>
        <end position="294"/>
    </location>
</feature>
<sequence length="294" mass="32653">MKGQLILFLLLLLSCTPAKEDNQLKQLENEIRNLMDSVEGDFGLAFRLLDDADKELFINEKEVFHAASTMKTPVMIELFKQEKAGNFSLQDSIVIRNEFKSILDGSTFSMDLSVDSQEALYSRIGEKGSIYELMYEMIVNSSNLATNLLIEMVAAENVNQTMRDLGANDIQVLRGVEDLKAYDAGLSNTTTALDMMLVMEAIAENKVIGAKNMMEILSDQHFNGLIPKYLPKTAKVAHKTGSITGVQHDAAIVDLEDGSRYVLVVLSKNLQDEEAGKACIARVSQLIYAYVTEH</sequence>
<dbReference type="EC" id="3.5.2.6" evidence="3"/>
<dbReference type="PANTHER" id="PTHR35333">
    <property type="entry name" value="BETA-LACTAMASE"/>
    <property type="match status" value="1"/>
</dbReference>
<dbReference type="InterPro" id="IPR000871">
    <property type="entry name" value="Beta-lactam_class-A"/>
</dbReference>
<dbReference type="GO" id="GO:0008800">
    <property type="term" value="F:beta-lactamase activity"/>
    <property type="evidence" value="ECO:0007669"/>
    <property type="project" value="UniProtKB-EC"/>
</dbReference>
<feature type="domain" description="Beta-lactamase class A catalytic" evidence="5">
    <location>
        <begin position="52"/>
        <end position="266"/>
    </location>
</feature>